<dbReference type="SUPFAM" id="SSF52540">
    <property type="entry name" value="P-loop containing nucleoside triphosphate hydrolases"/>
    <property type="match status" value="1"/>
</dbReference>
<dbReference type="PROSITE" id="PS50294">
    <property type="entry name" value="WD_REPEATS_REGION"/>
    <property type="match status" value="12"/>
</dbReference>
<feature type="repeat" description="WD" evidence="3">
    <location>
        <begin position="1189"/>
        <end position="1230"/>
    </location>
</feature>
<dbReference type="Pfam" id="PF00400">
    <property type="entry name" value="WD40"/>
    <property type="match status" value="14"/>
</dbReference>
<reference evidence="7 8" key="1">
    <citation type="submission" date="2020-12" db="EMBL/GenBank/DDBJ databases">
        <title>Streptomyces typhae sp. nov., a novel endophytic actinomycete isolated from the root of cattail pollen (Typha angustifolia L.).</title>
        <authorList>
            <person name="Peng C."/>
            <person name="Liu C."/>
        </authorList>
    </citation>
    <scope>NUCLEOTIDE SEQUENCE [LARGE SCALE GENOMIC DNA]</scope>
    <source>
        <strain evidence="7 8">JCM 4753</strain>
    </source>
</reference>
<dbReference type="Gene3D" id="3.40.50.300">
    <property type="entry name" value="P-loop containing nucleotide triphosphate hydrolases"/>
    <property type="match status" value="1"/>
</dbReference>
<feature type="region of interest" description="Disordered" evidence="4">
    <location>
        <begin position="701"/>
        <end position="755"/>
    </location>
</feature>
<feature type="repeat" description="WD" evidence="3">
    <location>
        <begin position="831"/>
        <end position="863"/>
    </location>
</feature>
<sequence length="1257" mass="134993">MQRFACALRELRRGAGTPTYRTMARRTGFSVTALAAAASGGRLPSPAVLAAYVQACGGDVAEWERARRDAHREESARPSDEDEDTADPPYRGLARFEVGDSERFFGRERLTDELMRLVREHRRVVVFGPSGSGKSSLLRAGLIPRLRGGEHGRPAVIRILTPGARPVHEHGELFVPAPGAGETWVVVDQFEEAFTLCRDPRERAAFIDLLTARDGDDGLRVVLGARADFYSRCLEHAGLAAVVREASLPIGPMTRAELRAAIVRPATAAGLVVERALTARLVEETADEPGGLPLLSHVLLETWRRRRGRTLTLDAHLAAGGLHGAIAQTAERVHTGLSPDRAELARRILLRLITPGEGAQDTRRPVDRAEIEHGDPADTDAVIDRLARARLITLDAGSVDLAHEALITAWPRLRSWIEADRERLVAHRRLTEAAALWEELERDAGAVYRGTRLSAAEERFCGPGGQDDFTAAEREFLAAGLAARDAERRAAARRNRYVRYSAIGLAVLLLLVTGVSVLAVDQREDAERARQHATSRQLAAQAVSLAPSRPAVAGLLAVEAYRTEPTPEARGALLTMSTFRYHQGELTGHDDAVSEVAFSPDGTLASVSRDRRVILWDPQRRTRKAVLTGHHTWLRTVAFSPDGGVLATGGDDGKVLLWDAASRKRLSVLGGHAGPVKSLAFSPDGGTLATAGVDGTVALWDLGDGPDRTDGSDRTDQPQTARFRPGQDRAAHDRPARAHPIRKRGTLRGHTGSVNTVAFSPDGRTVATAGEDRRAMLWDPASAKRRAVLAGHKDAVKGIAFSPDGRTVATASGDHSVILWHAARGTRAATLTGHTGAVRALAFSPDGRTLATAGLDRTVVLWDPLRRARTATLTGHGTNVYSLAFAPGPRPLLASSGENGAITLWDPSRTALSGHRDRVNKAVFSPDGRTLATASDDGTAVLWDLRRGTRKATLNGRTGPVTSVAFSPDGRTVATTTGTDVHPPRAKDYTLTLWRAAAPAEPLARLTGHTDRVLDVAFSPDGRTVATAGADDTVMLWDSTRRTRLAVLPQGARKGRSPAHDPLGAEAKWGVYAVAFSPDGRTLASAGHDGTALLWDVATRTRRLTLARHTGSLRAVAFSPDGRTLATAALDRKVILWDTARGSRRATFTGDSSGLAVAFSPDGRRLAAANADTAVVLWDLPARRQLATLTGHSRQVRSLDFSPGGTRLASAAVDGRAVLWNTDAERTAAQLCATRPRELTEPERNRFAAQSRRHACG</sequence>
<dbReference type="InterPro" id="IPR019775">
    <property type="entry name" value="WD40_repeat_CS"/>
</dbReference>
<keyword evidence="5" id="KW-1133">Transmembrane helix</keyword>
<feature type="repeat" description="WD" evidence="3">
    <location>
        <begin position="669"/>
        <end position="702"/>
    </location>
</feature>
<feature type="domain" description="HTH cro/C1-type" evidence="6">
    <location>
        <begin position="7"/>
        <end position="63"/>
    </location>
</feature>
<keyword evidence="8" id="KW-1185">Reference proteome</keyword>
<dbReference type="InterPro" id="IPR049052">
    <property type="entry name" value="nSTAND1"/>
</dbReference>
<dbReference type="InterPro" id="IPR027417">
    <property type="entry name" value="P-loop_NTPase"/>
</dbReference>
<protein>
    <recommendedName>
        <fullName evidence="6">HTH cro/C1-type domain-containing protein</fullName>
    </recommendedName>
</protein>
<dbReference type="SMART" id="SM00320">
    <property type="entry name" value="WD40"/>
    <property type="match status" value="14"/>
</dbReference>
<keyword evidence="2" id="KW-0677">Repeat</keyword>
<dbReference type="EMBL" id="JAEKOZ010000004">
    <property type="protein sequence ID" value="MBJ3807115.1"/>
    <property type="molecule type" value="Genomic_DNA"/>
</dbReference>
<keyword evidence="5" id="KW-0472">Membrane</keyword>
<evidence type="ECO:0000259" key="6">
    <source>
        <dbReference type="SMART" id="SM00530"/>
    </source>
</evidence>
<feature type="repeat" description="WD" evidence="3">
    <location>
        <begin position="747"/>
        <end position="788"/>
    </location>
</feature>
<dbReference type="SUPFAM" id="SSF82171">
    <property type="entry name" value="DPP6 N-terminal domain-like"/>
    <property type="match status" value="1"/>
</dbReference>
<feature type="compositionally biased region" description="Basic and acidic residues" evidence="4">
    <location>
        <begin position="725"/>
        <end position="736"/>
    </location>
</feature>
<dbReference type="InterPro" id="IPR011047">
    <property type="entry name" value="Quinoprotein_ADH-like_sf"/>
</dbReference>
<dbReference type="SUPFAM" id="SSF50998">
    <property type="entry name" value="Quinoprotein alcohol dehydrogenase-like"/>
    <property type="match status" value="1"/>
</dbReference>
<evidence type="ECO:0000256" key="4">
    <source>
        <dbReference type="SAM" id="MobiDB-lite"/>
    </source>
</evidence>
<feature type="region of interest" description="Disordered" evidence="4">
    <location>
        <begin position="66"/>
        <end position="92"/>
    </location>
</feature>
<feature type="transmembrane region" description="Helical" evidence="5">
    <location>
        <begin position="497"/>
        <end position="520"/>
    </location>
</feature>
<dbReference type="InterPro" id="IPR001680">
    <property type="entry name" value="WD40_rpt"/>
</dbReference>
<dbReference type="Pfam" id="PF20703">
    <property type="entry name" value="nSTAND1"/>
    <property type="match status" value="1"/>
</dbReference>
<dbReference type="PROSITE" id="PS00678">
    <property type="entry name" value="WD_REPEATS_1"/>
    <property type="match status" value="4"/>
</dbReference>
<accession>A0ABS0X1Q8</accession>
<keyword evidence="5" id="KW-0812">Transmembrane</keyword>
<dbReference type="CDD" id="cd00200">
    <property type="entry name" value="WD40"/>
    <property type="match status" value="2"/>
</dbReference>
<dbReference type="PANTHER" id="PTHR22847:SF637">
    <property type="entry name" value="WD REPEAT DOMAIN 5B"/>
    <property type="match status" value="1"/>
</dbReference>
<feature type="repeat" description="WD" evidence="3">
    <location>
        <begin position="1006"/>
        <end position="1047"/>
    </location>
</feature>
<feature type="repeat" description="WD" evidence="3">
    <location>
        <begin position="789"/>
        <end position="830"/>
    </location>
</feature>
<feature type="compositionally biased region" description="Basic and acidic residues" evidence="4">
    <location>
        <begin position="705"/>
        <end position="716"/>
    </location>
</feature>
<dbReference type="InterPro" id="IPR015943">
    <property type="entry name" value="WD40/YVTN_repeat-like_dom_sf"/>
</dbReference>
<feature type="repeat" description="WD" evidence="3">
    <location>
        <begin position="1071"/>
        <end position="1105"/>
    </location>
</feature>
<feature type="compositionally biased region" description="Basic and acidic residues" evidence="4">
    <location>
        <begin position="66"/>
        <end position="79"/>
    </location>
</feature>
<feature type="compositionally biased region" description="Basic residues" evidence="4">
    <location>
        <begin position="737"/>
        <end position="747"/>
    </location>
</feature>
<dbReference type="InterPro" id="IPR020472">
    <property type="entry name" value="WD40_PAC1"/>
</dbReference>
<dbReference type="PRINTS" id="PR00320">
    <property type="entry name" value="GPROTEINBRPT"/>
</dbReference>
<evidence type="ECO:0000313" key="8">
    <source>
        <dbReference type="Proteomes" id="UP000634780"/>
    </source>
</evidence>
<dbReference type="CDD" id="cd00093">
    <property type="entry name" value="HTH_XRE"/>
    <property type="match status" value="1"/>
</dbReference>
<dbReference type="PANTHER" id="PTHR22847">
    <property type="entry name" value="WD40 REPEAT PROTEIN"/>
    <property type="match status" value="1"/>
</dbReference>
<feature type="repeat" description="WD" evidence="3">
    <location>
        <begin position="586"/>
        <end position="617"/>
    </location>
</feature>
<dbReference type="PROSITE" id="PS50082">
    <property type="entry name" value="WD_REPEATS_2"/>
    <property type="match status" value="13"/>
</dbReference>
<comment type="caution">
    <text evidence="7">The sequence shown here is derived from an EMBL/GenBank/DDBJ whole genome shotgun (WGS) entry which is preliminary data.</text>
</comment>
<feature type="repeat" description="WD" evidence="3">
    <location>
        <begin position="912"/>
        <end position="953"/>
    </location>
</feature>
<feature type="repeat" description="WD" evidence="3">
    <location>
        <begin position="1156"/>
        <end position="1188"/>
    </location>
</feature>
<feature type="repeat" description="WD" evidence="3">
    <location>
        <begin position="873"/>
        <end position="906"/>
    </location>
</feature>
<name>A0ABS0X1Q8_9ACTN</name>
<dbReference type="Gene3D" id="2.130.10.10">
    <property type="entry name" value="YVTN repeat-like/Quinoprotein amine dehydrogenase"/>
    <property type="match status" value="5"/>
</dbReference>
<proteinExistence type="predicted"/>
<evidence type="ECO:0000313" key="7">
    <source>
        <dbReference type="EMBL" id="MBJ3807115.1"/>
    </source>
</evidence>
<dbReference type="InterPro" id="IPR001387">
    <property type="entry name" value="Cro/C1-type_HTH"/>
</dbReference>
<keyword evidence="1 3" id="KW-0853">WD repeat</keyword>
<evidence type="ECO:0000256" key="1">
    <source>
        <dbReference type="ARBA" id="ARBA00022574"/>
    </source>
</evidence>
<evidence type="ECO:0000256" key="5">
    <source>
        <dbReference type="SAM" id="Phobius"/>
    </source>
</evidence>
<organism evidence="7 8">
    <name type="scientific">Streptomyces flavofungini</name>
    <dbReference type="NCBI Taxonomy" id="68200"/>
    <lineage>
        <taxon>Bacteria</taxon>
        <taxon>Bacillati</taxon>
        <taxon>Actinomycetota</taxon>
        <taxon>Actinomycetes</taxon>
        <taxon>Kitasatosporales</taxon>
        <taxon>Streptomycetaceae</taxon>
        <taxon>Streptomyces</taxon>
    </lineage>
</organism>
<feature type="repeat" description="WD" evidence="3">
    <location>
        <begin position="627"/>
        <end position="668"/>
    </location>
</feature>
<evidence type="ECO:0000256" key="2">
    <source>
        <dbReference type="ARBA" id="ARBA00022737"/>
    </source>
</evidence>
<gene>
    <name evidence="7" type="ORF">JGB26_08300</name>
</gene>
<dbReference type="Proteomes" id="UP000634780">
    <property type="component" value="Unassembled WGS sequence"/>
</dbReference>
<feature type="repeat" description="WD" evidence="3">
    <location>
        <begin position="1106"/>
        <end position="1147"/>
    </location>
</feature>
<dbReference type="SMART" id="SM00530">
    <property type="entry name" value="HTH_XRE"/>
    <property type="match status" value="1"/>
</dbReference>
<evidence type="ECO:0000256" key="3">
    <source>
        <dbReference type="PROSITE-ProRule" id="PRU00221"/>
    </source>
</evidence>